<gene>
    <name evidence="3" type="ORF">Ga0609869_000825</name>
</gene>
<feature type="transmembrane region" description="Helical" evidence="2">
    <location>
        <begin position="233"/>
        <end position="253"/>
    </location>
</feature>
<evidence type="ECO:0000313" key="4">
    <source>
        <dbReference type="Proteomes" id="UP001560019"/>
    </source>
</evidence>
<keyword evidence="2" id="KW-0472">Membrane</keyword>
<dbReference type="RefSeq" id="WP_211336838.1">
    <property type="nucleotide sequence ID" value="NZ_JBEHHI010000001.1"/>
</dbReference>
<evidence type="ECO:0000256" key="2">
    <source>
        <dbReference type="SAM" id="Phobius"/>
    </source>
</evidence>
<comment type="caution">
    <text evidence="3">The sequence shown here is derived from an EMBL/GenBank/DDBJ whole genome shotgun (WGS) entry which is preliminary data.</text>
</comment>
<proteinExistence type="predicted"/>
<feature type="region of interest" description="Disordered" evidence="1">
    <location>
        <begin position="271"/>
        <end position="302"/>
    </location>
</feature>
<reference evidence="3 4" key="1">
    <citation type="submission" date="2024-06" db="EMBL/GenBank/DDBJ databases">
        <title>Genome of Rhodovulum iodosum, a marine photoferrotroph.</title>
        <authorList>
            <person name="Bianchini G."/>
            <person name="Nikeleit V."/>
            <person name="Kappler A."/>
            <person name="Bryce C."/>
            <person name="Sanchez-Baracaldo P."/>
        </authorList>
    </citation>
    <scope>NUCLEOTIDE SEQUENCE [LARGE SCALE GENOMIC DNA]</scope>
    <source>
        <strain evidence="3 4">UT/N1</strain>
    </source>
</reference>
<keyword evidence="2" id="KW-0812">Transmembrane</keyword>
<keyword evidence="2" id="KW-1133">Transmembrane helix</keyword>
<sequence length="302" mass="31478">MAQLFAMAVSRSGTMVLSAALIFGAGAWLQGEVEAERDMLRRALAAGPPAATSIETFSPAEETGLAGEVRLEAQLDLSLAEPVTLAGKSAEEHALMVPLLAADAPPIEARYREVLAYMRTTGLVLPEDELRQRARAAAMPAAVGVALIEPAEGEDVAALDPAWLAAYATGNGRFGPLVVINGTLGAGERFRPAISAAFDEQGRSLASDFLLVEPYRGGREAALSARLGEAQDVAAVFNLAAGALVMLAGLTGLRQRRRRAAESIVPVPADVAERPQPAADEKPAAAPEGVPLWKARMSGSAH</sequence>
<dbReference type="EMBL" id="JBEHHI010000001">
    <property type="protein sequence ID" value="MEX5727472.1"/>
    <property type="molecule type" value="Genomic_DNA"/>
</dbReference>
<protein>
    <submittedName>
        <fullName evidence="3">Uncharacterized protein</fullName>
    </submittedName>
</protein>
<dbReference type="Proteomes" id="UP001560019">
    <property type="component" value="Unassembled WGS sequence"/>
</dbReference>
<evidence type="ECO:0000313" key="3">
    <source>
        <dbReference type="EMBL" id="MEX5727472.1"/>
    </source>
</evidence>
<evidence type="ECO:0000256" key="1">
    <source>
        <dbReference type="SAM" id="MobiDB-lite"/>
    </source>
</evidence>
<name>A0ABV3XQA4_9RHOB</name>
<keyword evidence="4" id="KW-1185">Reference proteome</keyword>
<accession>A0ABV3XQA4</accession>
<organism evidence="3 4">
    <name type="scientific">Rhodovulum iodosum</name>
    <dbReference type="NCBI Taxonomy" id="68291"/>
    <lineage>
        <taxon>Bacteria</taxon>
        <taxon>Pseudomonadati</taxon>
        <taxon>Pseudomonadota</taxon>
        <taxon>Alphaproteobacteria</taxon>
        <taxon>Rhodobacterales</taxon>
        <taxon>Paracoccaceae</taxon>
        <taxon>Rhodovulum</taxon>
    </lineage>
</organism>